<keyword evidence="10" id="KW-1185">Reference proteome</keyword>
<evidence type="ECO:0000256" key="1">
    <source>
        <dbReference type="ARBA" id="ARBA00004651"/>
    </source>
</evidence>
<dbReference type="GO" id="GO:0005886">
    <property type="term" value="C:plasma membrane"/>
    <property type="evidence" value="ECO:0007669"/>
    <property type="project" value="UniProtKB-SubCell"/>
</dbReference>
<dbReference type="GO" id="GO:0055085">
    <property type="term" value="P:transmembrane transport"/>
    <property type="evidence" value="ECO:0007669"/>
    <property type="project" value="InterPro"/>
</dbReference>
<feature type="transmembrane region" description="Helical" evidence="7">
    <location>
        <begin position="182"/>
        <end position="204"/>
    </location>
</feature>
<feature type="domain" description="ABC transmembrane type-1" evidence="8">
    <location>
        <begin position="73"/>
        <end position="274"/>
    </location>
</feature>
<sequence length="290" mass="32068">MRTHTSDRVFDAVNFIVLLAFTLICLAPFLHIAAISLSSAGPILSGKVSLLPVEFTTEAYAKVFTDASMIRSLGFTVMLTVLYTLFCMLLSIAAGYPLANKKLRGRKGLMLIVVVTMFFSGGLIPEYILVRSLHLLDSIWALVLPGLINPFYLIILISFFANIPESLQESAEIDGCSHFRSLIGIMLPLSMPVIATLSLFYAVGRWNGFTDTLMYINSPELYPLQLKLYQLIQNNMITDLLQMEGAQMALVVPESLKAASVIFATVPILIVYPWLQRYFVNGVMIGAIKG</sequence>
<evidence type="ECO:0000256" key="4">
    <source>
        <dbReference type="ARBA" id="ARBA00022692"/>
    </source>
</evidence>
<evidence type="ECO:0000256" key="3">
    <source>
        <dbReference type="ARBA" id="ARBA00022475"/>
    </source>
</evidence>
<feature type="transmembrane region" description="Helical" evidence="7">
    <location>
        <begin position="258"/>
        <end position="275"/>
    </location>
</feature>
<reference evidence="9 10" key="1">
    <citation type="submission" date="2019-05" db="EMBL/GenBank/DDBJ databases">
        <authorList>
            <person name="Narsing Rao M.P."/>
            <person name="Li W.J."/>
        </authorList>
    </citation>
    <scope>NUCLEOTIDE SEQUENCE [LARGE SCALE GENOMIC DNA]</scope>
    <source>
        <strain evidence="9 10">SYSU_K30003</strain>
    </source>
</reference>
<dbReference type="Proteomes" id="UP000309676">
    <property type="component" value="Unassembled WGS sequence"/>
</dbReference>
<gene>
    <name evidence="9" type="ORF">FE782_15500</name>
</gene>
<evidence type="ECO:0000256" key="6">
    <source>
        <dbReference type="ARBA" id="ARBA00023136"/>
    </source>
</evidence>
<feature type="transmembrane region" description="Helical" evidence="7">
    <location>
        <begin position="12"/>
        <end position="37"/>
    </location>
</feature>
<feature type="transmembrane region" description="Helical" evidence="7">
    <location>
        <begin position="108"/>
        <end position="128"/>
    </location>
</feature>
<feature type="transmembrane region" description="Helical" evidence="7">
    <location>
        <begin position="73"/>
        <end position="96"/>
    </location>
</feature>
<dbReference type="OrthoDB" id="9810086at2"/>
<keyword evidence="3" id="KW-1003">Cell membrane</keyword>
<dbReference type="EMBL" id="VCIW01000009">
    <property type="protein sequence ID" value="TLS51512.1"/>
    <property type="molecule type" value="Genomic_DNA"/>
</dbReference>
<dbReference type="InterPro" id="IPR000515">
    <property type="entry name" value="MetI-like"/>
</dbReference>
<dbReference type="InterPro" id="IPR035906">
    <property type="entry name" value="MetI-like_sf"/>
</dbReference>
<evidence type="ECO:0000313" key="10">
    <source>
        <dbReference type="Proteomes" id="UP000309676"/>
    </source>
</evidence>
<comment type="subcellular location">
    <subcellularLocation>
        <location evidence="1 7">Cell membrane</location>
        <topology evidence="1 7">Multi-pass membrane protein</topology>
    </subcellularLocation>
</comment>
<dbReference type="CDD" id="cd06261">
    <property type="entry name" value="TM_PBP2"/>
    <property type="match status" value="1"/>
</dbReference>
<protein>
    <submittedName>
        <fullName evidence="9">Carbohydrate ABC transporter permease</fullName>
    </submittedName>
</protein>
<proteinExistence type="inferred from homology"/>
<keyword evidence="2 7" id="KW-0813">Transport</keyword>
<organism evidence="9 10">
    <name type="scientific">Paenibacillus antri</name>
    <dbReference type="NCBI Taxonomy" id="2582848"/>
    <lineage>
        <taxon>Bacteria</taxon>
        <taxon>Bacillati</taxon>
        <taxon>Bacillota</taxon>
        <taxon>Bacilli</taxon>
        <taxon>Bacillales</taxon>
        <taxon>Paenibacillaceae</taxon>
        <taxon>Paenibacillus</taxon>
    </lineage>
</organism>
<dbReference type="PANTHER" id="PTHR43744">
    <property type="entry name" value="ABC TRANSPORTER PERMEASE PROTEIN MG189-RELATED-RELATED"/>
    <property type="match status" value="1"/>
</dbReference>
<evidence type="ECO:0000313" key="9">
    <source>
        <dbReference type="EMBL" id="TLS51512.1"/>
    </source>
</evidence>
<evidence type="ECO:0000256" key="5">
    <source>
        <dbReference type="ARBA" id="ARBA00022989"/>
    </source>
</evidence>
<dbReference type="SUPFAM" id="SSF161098">
    <property type="entry name" value="MetI-like"/>
    <property type="match status" value="1"/>
</dbReference>
<dbReference type="PANTHER" id="PTHR43744:SF9">
    <property type="entry name" value="POLYGALACTURONAN_RHAMNOGALACTURONAN TRANSPORT SYSTEM PERMEASE PROTEIN YTCP"/>
    <property type="match status" value="1"/>
</dbReference>
<dbReference type="RefSeq" id="WP_138195124.1">
    <property type="nucleotide sequence ID" value="NZ_VCIW01000009.1"/>
</dbReference>
<keyword evidence="5 7" id="KW-1133">Transmembrane helix</keyword>
<feature type="transmembrane region" description="Helical" evidence="7">
    <location>
        <begin position="140"/>
        <end position="161"/>
    </location>
</feature>
<evidence type="ECO:0000256" key="7">
    <source>
        <dbReference type="RuleBase" id="RU363032"/>
    </source>
</evidence>
<name>A0A5R9G574_9BACL</name>
<comment type="similarity">
    <text evidence="7">Belongs to the binding-protein-dependent transport system permease family.</text>
</comment>
<keyword evidence="6 7" id="KW-0472">Membrane</keyword>
<dbReference type="Gene3D" id="1.10.3720.10">
    <property type="entry name" value="MetI-like"/>
    <property type="match status" value="1"/>
</dbReference>
<dbReference type="AlphaFoldDB" id="A0A5R9G574"/>
<dbReference type="Pfam" id="PF00528">
    <property type="entry name" value="BPD_transp_1"/>
    <property type="match status" value="1"/>
</dbReference>
<accession>A0A5R9G574</accession>
<dbReference type="PROSITE" id="PS50928">
    <property type="entry name" value="ABC_TM1"/>
    <property type="match status" value="1"/>
</dbReference>
<keyword evidence="4 7" id="KW-0812">Transmembrane</keyword>
<comment type="caution">
    <text evidence="9">The sequence shown here is derived from an EMBL/GenBank/DDBJ whole genome shotgun (WGS) entry which is preliminary data.</text>
</comment>
<evidence type="ECO:0000256" key="2">
    <source>
        <dbReference type="ARBA" id="ARBA00022448"/>
    </source>
</evidence>
<evidence type="ECO:0000259" key="8">
    <source>
        <dbReference type="PROSITE" id="PS50928"/>
    </source>
</evidence>